<evidence type="ECO:0000256" key="3">
    <source>
        <dbReference type="HAMAP-Rule" id="MF_00170"/>
    </source>
</evidence>
<gene>
    <name evidence="3 4" type="primary">rpiA</name>
    <name evidence="4" type="ORF">GL279_05525</name>
</gene>
<dbReference type="Pfam" id="PF06026">
    <property type="entry name" value="Rib_5-P_isom_A"/>
    <property type="match status" value="1"/>
</dbReference>
<protein>
    <recommendedName>
        <fullName evidence="3">Ribose-5-phosphate isomerase A</fullName>
        <ecNumber evidence="3">5.3.1.6</ecNumber>
    </recommendedName>
    <alternativeName>
        <fullName evidence="3">Phosphoriboisomerase A</fullName>
        <shortName evidence="3">PRI</shortName>
    </alternativeName>
</protein>
<dbReference type="UniPathway" id="UPA00115">
    <property type="reaction ID" value="UER00412"/>
</dbReference>
<dbReference type="EMBL" id="WMIF01000005">
    <property type="protein sequence ID" value="MTH34058.1"/>
    <property type="molecule type" value="Genomic_DNA"/>
</dbReference>
<comment type="catalytic activity">
    <reaction evidence="1 3">
        <text>aldehydo-D-ribose 5-phosphate = D-ribulose 5-phosphate</text>
        <dbReference type="Rhea" id="RHEA:14657"/>
        <dbReference type="ChEBI" id="CHEBI:58121"/>
        <dbReference type="ChEBI" id="CHEBI:58273"/>
        <dbReference type="EC" id="5.3.1.6"/>
    </reaction>
</comment>
<organism evidence="4 5">
    <name type="scientific">Paracoccus limosus</name>
    <dbReference type="NCBI Taxonomy" id="913252"/>
    <lineage>
        <taxon>Bacteria</taxon>
        <taxon>Pseudomonadati</taxon>
        <taxon>Pseudomonadota</taxon>
        <taxon>Alphaproteobacteria</taxon>
        <taxon>Rhodobacterales</taxon>
        <taxon>Paracoccaceae</taxon>
        <taxon>Paracoccus</taxon>
    </lineage>
</organism>
<accession>A0A844H6V6</accession>
<comment type="subunit">
    <text evidence="3">Homodimer.</text>
</comment>
<dbReference type="NCBIfam" id="TIGR00021">
    <property type="entry name" value="rpiA"/>
    <property type="match status" value="1"/>
</dbReference>
<comment type="caution">
    <text evidence="4">The sequence shown here is derived from an EMBL/GenBank/DDBJ whole genome shotgun (WGS) entry which is preliminary data.</text>
</comment>
<keyword evidence="2 3" id="KW-0413">Isomerase</keyword>
<reference evidence="4 5" key="1">
    <citation type="submission" date="2019-11" db="EMBL/GenBank/DDBJ databases">
        <authorList>
            <person name="Dong K."/>
        </authorList>
    </citation>
    <scope>NUCLEOTIDE SEQUENCE [LARGE SCALE GENOMIC DNA]</scope>
    <source>
        <strain evidence="4 5">JCM 17370</strain>
    </source>
</reference>
<comment type="pathway">
    <text evidence="3">Carbohydrate degradation; pentose phosphate pathway; D-ribose 5-phosphate from D-ribulose 5-phosphate (non-oxidative stage): step 1/1.</text>
</comment>
<dbReference type="PANTHER" id="PTHR11934:SF0">
    <property type="entry name" value="RIBOSE-5-PHOSPHATE ISOMERASE"/>
    <property type="match status" value="1"/>
</dbReference>
<dbReference type="GO" id="GO:0004751">
    <property type="term" value="F:ribose-5-phosphate isomerase activity"/>
    <property type="evidence" value="ECO:0007669"/>
    <property type="project" value="UniProtKB-UniRule"/>
</dbReference>
<dbReference type="RefSeq" id="WP_155063613.1">
    <property type="nucleotide sequence ID" value="NZ_WMIF01000005.1"/>
</dbReference>
<dbReference type="NCBIfam" id="NF001924">
    <property type="entry name" value="PRK00702.1"/>
    <property type="match status" value="1"/>
</dbReference>
<feature type="binding site" evidence="3">
    <location>
        <begin position="32"/>
        <end position="35"/>
    </location>
    <ligand>
        <name>substrate</name>
    </ligand>
</feature>
<dbReference type="InterPro" id="IPR020672">
    <property type="entry name" value="Ribose5P_isomerase_typA_subgr"/>
</dbReference>
<dbReference type="GO" id="GO:0005829">
    <property type="term" value="C:cytosol"/>
    <property type="evidence" value="ECO:0007669"/>
    <property type="project" value="TreeGrafter"/>
</dbReference>
<feature type="active site" description="Proton acceptor" evidence="3">
    <location>
        <position position="110"/>
    </location>
</feature>
<dbReference type="Proteomes" id="UP000442533">
    <property type="component" value="Unassembled WGS sequence"/>
</dbReference>
<feature type="binding site" evidence="3">
    <location>
        <begin position="88"/>
        <end position="91"/>
    </location>
    <ligand>
        <name>substrate</name>
    </ligand>
</feature>
<dbReference type="InterPro" id="IPR004788">
    <property type="entry name" value="Ribose5P_isomerase_type_A"/>
</dbReference>
<dbReference type="InterPro" id="IPR037171">
    <property type="entry name" value="NagB/RpiA_transferase-like"/>
</dbReference>
<dbReference type="Gene3D" id="3.30.70.260">
    <property type="match status" value="1"/>
</dbReference>
<evidence type="ECO:0000313" key="4">
    <source>
        <dbReference type="EMBL" id="MTH34058.1"/>
    </source>
</evidence>
<dbReference type="HAMAP" id="MF_00170">
    <property type="entry name" value="Rib_5P_isom_A"/>
    <property type="match status" value="1"/>
</dbReference>
<dbReference type="PANTHER" id="PTHR11934">
    <property type="entry name" value="RIBOSE-5-PHOSPHATE ISOMERASE"/>
    <property type="match status" value="1"/>
</dbReference>
<dbReference type="CDD" id="cd01398">
    <property type="entry name" value="RPI_A"/>
    <property type="match status" value="1"/>
</dbReference>
<evidence type="ECO:0000256" key="1">
    <source>
        <dbReference type="ARBA" id="ARBA00001713"/>
    </source>
</evidence>
<comment type="similarity">
    <text evidence="3">Belongs to the ribose 5-phosphate isomerase family.</text>
</comment>
<dbReference type="SUPFAM" id="SSF75445">
    <property type="entry name" value="D-ribose-5-phosphate isomerase (RpiA), lid domain"/>
    <property type="match status" value="1"/>
</dbReference>
<dbReference type="Gene3D" id="3.40.50.1360">
    <property type="match status" value="1"/>
</dbReference>
<dbReference type="AlphaFoldDB" id="A0A844H6V6"/>
<dbReference type="EC" id="5.3.1.6" evidence="3"/>
<evidence type="ECO:0000313" key="5">
    <source>
        <dbReference type="Proteomes" id="UP000442533"/>
    </source>
</evidence>
<feature type="binding site" evidence="3">
    <location>
        <position position="128"/>
    </location>
    <ligand>
        <name>substrate</name>
    </ligand>
</feature>
<dbReference type="SUPFAM" id="SSF100950">
    <property type="entry name" value="NagB/RpiA/CoA transferase-like"/>
    <property type="match status" value="1"/>
</dbReference>
<dbReference type="GO" id="GO:0009052">
    <property type="term" value="P:pentose-phosphate shunt, non-oxidative branch"/>
    <property type="evidence" value="ECO:0007669"/>
    <property type="project" value="UniProtKB-UniRule"/>
</dbReference>
<keyword evidence="5" id="KW-1185">Reference proteome</keyword>
<feature type="binding site" evidence="3">
    <location>
        <begin position="101"/>
        <end position="104"/>
    </location>
    <ligand>
        <name>substrate</name>
    </ligand>
</feature>
<proteinExistence type="inferred from homology"/>
<dbReference type="GO" id="GO:0006014">
    <property type="term" value="P:D-ribose metabolic process"/>
    <property type="evidence" value="ECO:0007669"/>
    <property type="project" value="TreeGrafter"/>
</dbReference>
<name>A0A844H6V6_9RHOB</name>
<comment type="function">
    <text evidence="3">Catalyzes the reversible conversion of ribose-5-phosphate to ribulose 5-phosphate.</text>
</comment>
<dbReference type="FunFam" id="3.40.50.1360:FF:000001">
    <property type="entry name" value="Ribose-5-phosphate isomerase A"/>
    <property type="match status" value="1"/>
</dbReference>
<dbReference type="OrthoDB" id="5870696at2"/>
<sequence length="241" mass="25640">MSQSSPVDPAKDAAARAAVALVQNGMKLGLGTGSTANIFVDRLAERVHAEGMDLICASTSKATAEQARGLGLVVEDLNDIGWLDLTIDGADEVDPDLNLIKGGGAAHLREKIVATASDRMVVVADQGKVVDRLGAFKLPVEVIAFGWKTTRRQIERALERLELADRPVILREKDGQPVITDEGNLILDLDLGQIPDAPQLARALSAIAGVVEHGLFLDICNLAIIGRADGSVVELEREDLQ</sequence>
<evidence type="ECO:0000256" key="2">
    <source>
        <dbReference type="ARBA" id="ARBA00023235"/>
    </source>
</evidence>